<dbReference type="Pfam" id="PF08640">
    <property type="entry name" value="U3_assoc_6"/>
    <property type="match status" value="1"/>
</dbReference>
<evidence type="ECO:0000259" key="6">
    <source>
        <dbReference type="Pfam" id="PF08640"/>
    </source>
</evidence>
<dbReference type="PANTHER" id="PTHR23271">
    <property type="entry name" value="HEPATOCELLULAR CARCINOMA-ASSOCIATED ANTIGEN 66"/>
    <property type="match status" value="1"/>
</dbReference>
<evidence type="ECO:0000256" key="4">
    <source>
        <dbReference type="ARBA" id="ARBA00022737"/>
    </source>
</evidence>
<keyword evidence="5" id="KW-0539">Nucleus</keyword>
<dbReference type="Gene3D" id="1.25.40.10">
    <property type="entry name" value="Tetratricopeptide repeat domain"/>
    <property type="match status" value="2"/>
</dbReference>
<dbReference type="InterPro" id="IPR013949">
    <property type="entry name" value="Utp6"/>
</dbReference>
<organism evidence="7">
    <name type="scientific">Albugo laibachii Nc14</name>
    <dbReference type="NCBI Taxonomy" id="890382"/>
    <lineage>
        <taxon>Eukaryota</taxon>
        <taxon>Sar</taxon>
        <taxon>Stramenopiles</taxon>
        <taxon>Oomycota</taxon>
        <taxon>Peronosporomycetes</taxon>
        <taxon>Albuginales</taxon>
        <taxon>Albuginaceae</taxon>
        <taxon>Albugo</taxon>
    </lineage>
</organism>
<accession>F0WXD2</accession>
<comment type="similarity">
    <text evidence="2">Belongs to the UTP6 family.</text>
</comment>
<dbReference type="AlphaFoldDB" id="F0WXD2"/>
<dbReference type="HOGENOM" id="CLU_026025_0_0_1"/>
<dbReference type="GO" id="GO:0000462">
    <property type="term" value="P:maturation of SSU-rRNA from tricistronic rRNA transcript (SSU-rRNA, 5.8S rRNA, LSU-rRNA)"/>
    <property type="evidence" value="ECO:0007669"/>
    <property type="project" value="InterPro"/>
</dbReference>
<dbReference type="EMBL" id="FR824393">
    <property type="protein sequence ID" value="CCA26124.1"/>
    <property type="molecule type" value="Genomic_DNA"/>
</dbReference>
<dbReference type="SUPFAM" id="SSF48452">
    <property type="entry name" value="TPR-like"/>
    <property type="match status" value="1"/>
</dbReference>
<keyword evidence="3" id="KW-0698">rRNA processing</keyword>
<evidence type="ECO:0000256" key="3">
    <source>
        <dbReference type="ARBA" id="ARBA00022552"/>
    </source>
</evidence>
<dbReference type="GO" id="GO:0030515">
    <property type="term" value="F:snoRNA binding"/>
    <property type="evidence" value="ECO:0007669"/>
    <property type="project" value="InterPro"/>
</dbReference>
<dbReference type="InterPro" id="IPR003107">
    <property type="entry name" value="HAT"/>
</dbReference>
<sequence length="665" mass="78165">MAEMVQHAMEQMIPELDDFLEKRLFTNEEIHQIVEKRRTFEYMMKRIPLRTIDGLRYIEFELNLNALQTRRKKRLGLKKKSVGDFSGLRRIESIFDRLLFKDRGNIDLWVQYIDFLKAEKVYKKLSQVHASALQYHPNVEELWIEASSHEFQIHTNMDAARALMQRAIRLNRSSQKLWHEYFRLELLFIKRLLSRREVLRLDIYEESKAAERQTETSDLMIFDSEHDQVVNSQAPSYKPTSDLQPLQQEILNGAILQVVFQNAIEQIPGDVLFRLDFIRLVNDASVASLEKLKEDILNSCFRDFPQSEDTHYYKALRPLESLLADSNQDLEIAEKMVIKSLKKSIQQLGTLTMREKFADWITEWTNSVKRSSIFLQHAEEALRWLAFENYEEGAAKIACTCVYYVKRYKGYQSALDLVMELIAKWNEVTSNLSVSWAELWLLYVNLIIHTKSESTNTTTEAITKKKIQRDSDNLGMLDTVKAILMSGFKSVSTCRDKYLLDQCLLELLLGTLTGDPREIDRAFQDALGRQDKDSVAWNSMRIQYMKWIFATKCFPELEEIANNLMVTNRMLPTEGTFDFVVELIHMEMTYRPSDETNSSICKLFEKLVDLFGQRKKEVWTKYMQFHLRRSQIVEANKVFLRARRTFPIVNWNDGYGIAEPEERRN</sequence>
<feature type="domain" description="U3 small nucleolar RNA-associated protein 6 N-terminal" evidence="6">
    <location>
        <begin position="9"/>
        <end position="86"/>
    </location>
</feature>
<evidence type="ECO:0000256" key="5">
    <source>
        <dbReference type="ARBA" id="ARBA00023242"/>
    </source>
</evidence>
<reference evidence="7" key="2">
    <citation type="submission" date="2011-02" db="EMBL/GenBank/DDBJ databases">
        <authorList>
            <person name="MacLean D."/>
        </authorList>
    </citation>
    <scope>NUCLEOTIDE SEQUENCE</scope>
</reference>
<keyword evidence="4" id="KW-0677">Repeat</keyword>
<name>F0WXD2_9STRA</name>
<protein>
    <submittedName>
        <fullName evidence="7">U3 small nucleolar RNAassociated protein 6 putative</fullName>
    </submittedName>
</protein>
<dbReference type="SMART" id="SM00386">
    <property type="entry name" value="HAT"/>
    <property type="match status" value="5"/>
</dbReference>
<proteinExistence type="inferred from homology"/>
<evidence type="ECO:0000256" key="2">
    <source>
        <dbReference type="ARBA" id="ARBA00010734"/>
    </source>
</evidence>
<comment type="subcellular location">
    <subcellularLocation>
        <location evidence="1">Nucleus</location>
        <location evidence="1">Nucleolus</location>
    </subcellularLocation>
</comment>
<evidence type="ECO:0000313" key="7">
    <source>
        <dbReference type="EMBL" id="CCA26124.1"/>
    </source>
</evidence>
<gene>
    <name evidence="7" type="primary">AlNc14C348G10884</name>
    <name evidence="7" type="ORF">ALNC14_122680</name>
</gene>
<dbReference type="InterPro" id="IPR011990">
    <property type="entry name" value="TPR-like_helical_dom_sf"/>
</dbReference>
<reference evidence="7" key="1">
    <citation type="journal article" date="2011" name="PLoS Biol.">
        <title>Gene gain and loss during evolution of obligate parasitism in the white rust pathogen of Arabidopsis thaliana.</title>
        <authorList>
            <person name="Kemen E."/>
            <person name="Gardiner A."/>
            <person name="Schultz-Larsen T."/>
            <person name="Kemen A.C."/>
            <person name="Balmuth A.L."/>
            <person name="Robert-Seilaniantz A."/>
            <person name="Bailey K."/>
            <person name="Holub E."/>
            <person name="Studholme D.J."/>
            <person name="Maclean D."/>
            <person name="Jones J.D."/>
        </authorList>
    </citation>
    <scope>NUCLEOTIDE SEQUENCE</scope>
</reference>
<dbReference type="GO" id="GO:0032040">
    <property type="term" value="C:small-subunit processome"/>
    <property type="evidence" value="ECO:0007669"/>
    <property type="project" value="TreeGrafter"/>
</dbReference>
<dbReference type="GO" id="GO:0034388">
    <property type="term" value="C:Pwp2p-containing subcomplex of 90S preribosome"/>
    <property type="evidence" value="ECO:0007669"/>
    <property type="project" value="TreeGrafter"/>
</dbReference>
<dbReference type="InterPro" id="IPR055347">
    <property type="entry name" value="UTP6_N"/>
</dbReference>
<evidence type="ECO:0000256" key="1">
    <source>
        <dbReference type="ARBA" id="ARBA00004604"/>
    </source>
</evidence>
<dbReference type="PANTHER" id="PTHR23271:SF1">
    <property type="entry name" value="U3 SMALL NUCLEOLAR RNA-ASSOCIATED PROTEIN 6 HOMOLOG"/>
    <property type="match status" value="1"/>
</dbReference>